<accession>A0A7Y8G5M1</accession>
<organism evidence="2 3">
    <name type="scientific">Pseudomonas reactans</name>
    <dbReference type="NCBI Taxonomy" id="117680"/>
    <lineage>
        <taxon>Bacteria</taxon>
        <taxon>Pseudomonadati</taxon>
        <taxon>Pseudomonadota</taxon>
        <taxon>Gammaproteobacteria</taxon>
        <taxon>Pseudomonadales</taxon>
        <taxon>Pseudomonadaceae</taxon>
        <taxon>Pseudomonas</taxon>
    </lineage>
</organism>
<evidence type="ECO:0000313" key="3">
    <source>
        <dbReference type="Proteomes" id="UP000585226"/>
    </source>
</evidence>
<dbReference type="InterPro" id="IPR036249">
    <property type="entry name" value="Thioredoxin-like_sf"/>
</dbReference>
<feature type="domain" description="Thioredoxin" evidence="1">
    <location>
        <begin position="9"/>
        <end position="98"/>
    </location>
</feature>
<dbReference type="AlphaFoldDB" id="A0A7Y8G5M1"/>
<protein>
    <submittedName>
        <fullName evidence="2">Thioredoxin family protein</fullName>
    </submittedName>
</protein>
<dbReference type="EMBL" id="JACASD010000078">
    <property type="protein sequence ID" value="NWE91489.1"/>
    <property type="molecule type" value="Genomic_DNA"/>
</dbReference>
<reference evidence="2 3" key="1">
    <citation type="submission" date="2020-04" db="EMBL/GenBank/DDBJ databases">
        <title>Molecular characterization of pseudomonads from Agaricus bisporus reveal novel blotch 2 pathogens in Western Europe.</title>
        <authorList>
            <person name="Taparia T."/>
            <person name="Krijger M."/>
            <person name="Haynes E."/>
            <person name="Elpinstone J.G."/>
            <person name="Noble R."/>
            <person name="Van Der Wolf J."/>
        </authorList>
    </citation>
    <scope>NUCLEOTIDE SEQUENCE [LARGE SCALE GENOMIC DNA]</scope>
    <source>
        <strain evidence="2 3">P8021</strain>
    </source>
</reference>
<dbReference type="SUPFAM" id="SSF52833">
    <property type="entry name" value="Thioredoxin-like"/>
    <property type="match status" value="1"/>
</dbReference>
<sequence length="104" mass="11436">MDHVNAVIEDQDAFDRALDDPLPVFMVFVSPGCGSCERALPLFVSLVEPYRALIKVLILNSSKTPRHPAVISVPALLVFRDKVLQEMLPGLSEASILKALDTYT</sequence>
<evidence type="ECO:0000259" key="1">
    <source>
        <dbReference type="Pfam" id="PF00085"/>
    </source>
</evidence>
<dbReference type="Proteomes" id="UP000585226">
    <property type="component" value="Unassembled WGS sequence"/>
</dbReference>
<dbReference type="Gene3D" id="3.40.30.10">
    <property type="entry name" value="Glutaredoxin"/>
    <property type="match status" value="1"/>
</dbReference>
<gene>
    <name evidence="2" type="ORF">HX893_25470</name>
</gene>
<dbReference type="InterPro" id="IPR013766">
    <property type="entry name" value="Thioredoxin_domain"/>
</dbReference>
<dbReference type="Pfam" id="PF00085">
    <property type="entry name" value="Thioredoxin"/>
    <property type="match status" value="1"/>
</dbReference>
<evidence type="ECO:0000313" key="2">
    <source>
        <dbReference type="EMBL" id="NWE91489.1"/>
    </source>
</evidence>
<name>A0A7Y8G5M1_9PSED</name>
<proteinExistence type="predicted"/>
<dbReference type="RefSeq" id="WP_177113395.1">
    <property type="nucleotide sequence ID" value="NZ_JACASB010000026.1"/>
</dbReference>
<comment type="caution">
    <text evidence="2">The sequence shown here is derived from an EMBL/GenBank/DDBJ whole genome shotgun (WGS) entry which is preliminary data.</text>
</comment>